<evidence type="ECO:0000313" key="2">
    <source>
        <dbReference type="Proteomes" id="UP000054248"/>
    </source>
</evidence>
<accession>A0A0C3LEG8</accession>
<feature type="non-terminal residue" evidence="1">
    <location>
        <position position="1"/>
    </location>
</feature>
<protein>
    <submittedName>
        <fullName evidence="1">Uncharacterized protein</fullName>
    </submittedName>
</protein>
<reference evidence="1 2" key="1">
    <citation type="submission" date="2014-04" db="EMBL/GenBank/DDBJ databases">
        <authorList>
            <consortium name="DOE Joint Genome Institute"/>
            <person name="Kuo A."/>
            <person name="Girlanda M."/>
            <person name="Perotto S."/>
            <person name="Kohler A."/>
            <person name="Nagy L.G."/>
            <person name="Floudas D."/>
            <person name="Copeland A."/>
            <person name="Barry K.W."/>
            <person name="Cichocki N."/>
            <person name="Veneault-Fourrey C."/>
            <person name="LaButti K."/>
            <person name="Lindquist E.A."/>
            <person name="Lipzen A."/>
            <person name="Lundell T."/>
            <person name="Morin E."/>
            <person name="Murat C."/>
            <person name="Sun H."/>
            <person name="Tunlid A."/>
            <person name="Henrissat B."/>
            <person name="Grigoriev I.V."/>
            <person name="Hibbett D.S."/>
            <person name="Martin F."/>
            <person name="Nordberg H.P."/>
            <person name="Cantor M.N."/>
            <person name="Hua S.X."/>
        </authorList>
    </citation>
    <scope>NUCLEOTIDE SEQUENCE [LARGE SCALE GENOMIC DNA]</scope>
    <source>
        <strain evidence="1 2">MUT 4182</strain>
    </source>
</reference>
<reference evidence="2" key="2">
    <citation type="submission" date="2015-01" db="EMBL/GenBank/DDBJ databases">
        <title>Evolutionary Origins and Diversification of the Mycorrhizal Mutualists.</title>
        <authorList>
            <consortium name="DOE Joint Genome Institute"/>
            <consortium name="Mycorrhizal Genomics Consortium"/>
            <person name="Kohler A."/>
            <person name="Kuo A."/>
            <person name="Nagy L.G."/>
            <person name="Floudas D."/>
            <person name="Copeland A."/>
            <person name="Barry K.W."/>
            <person name="Cichocki N."/>
            <person name="Veneault-Fourrey C."/>
            <person name="LaButti K."/>
            <person name="Lindquist E.A."/>
            <person name="Lipzen A."/>
            <person name="Lundell T."/>
            <person name="Morin E."/>
            <person name="Murat C."/>
            <person name="Riley R."/>
            <person name="Ohm R."/>
            <person name="Sun H."/>
            <person name="Tunlid A."/>
            <person name="Henrissat B."/>
            <person name="Grigoriev I.V."/>
            <person name="Hibbett D.S."/>
            <person name="Martin F."/>
        </authorList>
    </citation>
    <scope>NUCLEOTIDE SEQUENCE [LARGE SCALE GENOMIC DNA]</scope>
    <source>
        <strain evidence="2">MUT 4182</strain>
    </source>
</reference>
<dbReference type="Proteomes" id="UP000054248">
    <property type="component" value="Unassembled WGS sequence"/>
</dbReference>
<dbReference type="HOGENOM" id="CLU_163074_0_0_1"/>
<dbReference type="PANTHER" id="PTHR46791:SF5">
    <property type="entry name" value="CLR5 DOMAIN-CONTAINING PROTEIN-RELATED"/>
    <property type="match status" value="1"/>
</dbReference>
<proteinExistence type="predicted"/>
<organism evidence="1 2">
    <name type="scientific">Tulasnella calospora MUT 4182</name>
    <dbReference type="NCBI Taxonomy" id="1051891"/>
    <lineage>
        <taxon>Eukaryota</taxon>
        <taxon>Fungi</taxon>
        <taxon>Dikarya</taxon>
        <taxon>Basidiomycota</taxon>
        <taxon>Agaricomycotina</taxon>
        <taxon>Agaricomycetes</taxon>
        <taxon>Cantharellales</taxon>
        <taxon>Tulasnellaceae</taxon>
        <taxon>Tulasnella</taxon>
    </lineage>
</organism>
<gene>
    <name evidence="1" type="ORF">M407DRAFT_42785</name>
</gene>
<dbReference type="STRING" id="1051891.A0A0C3LEG8"/>
<evidence type="ECO:0000313" key="1">
    <source>
        <dbReference type="EMBL" id="KIO32318.1"/>
    </source>
</evidence>
<feature type="non-terminal residue" evidence="1">
    <location>
        <position position="127"/>
    </location>
</feature>
<sequence>LARALGVERTVLKKQMDKYGVTRAMDNISDEELDRLIAEFHADRPDSGLRYLAGRLRARGLQIQRERIRKAAKRVYGPGSFAARQAKIARREFVVECLNALWCGDGHHKLIKYGIVGHGFIEAYSRL</sequence>
<dbReference type="AlphaFoldDB" id="A0A0C3LEG8"/>
<dbReference type="PANTHER" id="PTHR46791">
    <property type="entry name" value="EXPRESSED PROTEIN"/>
    <property type="match status" value="1"/>
</dbReference>
<dbReference type="EMBL" id="KN822955">
    <property type="protein sequence ID" value="KIO32318.1"/>
    <property type="molecule type" value="Genomic_DNA"/>
</dbReference>
<name>A0A0C3LEG8_9AGAM</name>
<keyword evidence="2" id="KW-1185">Reference proteome</keyword>
<dbReference type="OrthoDB" id="2686689at2759"/>